<dbReference type="PROSITE" id="PS51257">
    <property type="entry name" value="PROKAR_LIPOPROTEIN"/>
    <property type="match status" value="1"/>
</dbReference>
<evidence type="ECO:0000313" key="1">
    <source>
        <dbReference type="EMBL" id="CAH0728008.1"/>
    </source>
</evidence>
<reference evidence="1" key="1">
    <citation type="submission" date="2021-12" db="EMBL/GenBank/DDBJ databases">
        <authorList>
            <person name="Martin H S."/>
        </authorList>
    </citation>
    <scope>NUCLEOTIDE SEQUENCE</scope>
</reference>
<keyword evidence="2" id="KW-1185">Reference proteome</keyword>
<proteinExistence type="predicted"/>
<feature type="non-terminal residue" evidence="1">
    <location>
        <position position="100"/>
    </location>
</feature>
<protein>
    <submittedName>
        <fullName evidence="1">Uncharacterized protein</fullName>
    </submittedName>
</protein>
<name>A0A8J9VQF2_9NEOP</name>
<accession>A0A8J9VQF2</accession>
<dbReference type="AlphaFoldDB" id="A0A8J9VQF2"/>
<dbReference type="EMBL" id="OV170227">
    <property type="protein sequence ID" value="CAH0728008.1"/>
    <property type="molecule type" value="Genomic_DNA"/>
</dbReference>
<gene>
    <name evidence="1" type="ORF">BINO364_LOCUS13273</name>
</gene>
<evidence type="ECO:0000313" key="2">
    <source>
        <dbReference type="Proteomes" id="UP000838878"/>
    </source>
</evidence>
<organism evidence="1 2">
    <name type="scientific">Brenthis ino</name>
    <name type="common">lesser marbled fritillary</name>
    <dbReference type="NCBI Taxonomy" id="405034"/>
    <lineage>
        <taxon>Eukaryota</taxon>
        <taxon>Metazoa</taxon>
        <taxon>Ecdysozoa</taxon>
        <taxon>Arthropoda</taxon>
        <taxon>Hexapoda</taxon>
        <taxon>Insecta</taxon>
        <taxon>Pterygota</taxon>
        <taxon>Neoptera</taxon>
        <taxon>Endopterygota</taxon>
        <taxon>Lepidoptera</taxon>
        <taxon>Glossata</taxon>
        <taxon>Ditrysia</taxon>
        <taxon>Papilionoidea</taxon>
        <taxon>Nymphalidae</taxon>
        <taxon>Heliconiinae</taxon>
        <taxon>Argynnini</taxon>
        <taxon>Brenthis</taxon>
    </lineage>
</organism>
<dbReference type="Proteomes" id="UP000838878">
    <property type="component" value="Chromosome 7"/>
</dbReference>
<sequence length="100" mass="11030">MLKSLYVTGLGSMYGCTYGGPRFEFRVGPSLLIESFCIVSPVTARSWEVGGVSLPCLGEHVKPSVLRFNSHWLCRAVVPPEYESDRNRECTCVCAHTCAL</sequence>